<dbReference type="InterPro" id="IPR019821">
    <property type="entry name" value="Kinesin_motor_CS"/>
</dbReference>
<dbReference type="PANTHER" id="PTHR47969:SF9">
    <property type="entry name" value="KINESIN-LIKE PROTEIN"/>
    <property type="match status" value="1"/>
</dbReference>
<keyword evidence="1 3" id="KW-0547">Nucleotide-binding</keyword>
<comment type="caution">
    <text evidence="9">The sequence shown here is derived from an EMBL/GenBank/DDBJ whole genome shotgun (WGS) entry which is preliminary data.</text>
</comment>
<dbReference type="CDD" id="cd00106">
    <property type="entry name" value="KISc"/>
    <property type="match status" value="1"/>
</dbReference>
<dbReference type="InterPro" id="IPR001752">
    <property type="entry name" value="Kinesin_motor_dom"/>
</dbReference>
<dbReference type="Pfam" id="PF00225">
    <property type="entry name" value="Kinesin"/>
    <property type="match status" value="1"/>
</dbReference>
<feature type="compositionally biased region" description="Acidic residues" evidence="7">
    <location>
        <begin position="640"/>
        <end position="654"/>
    </location>
</feature>
<feature type="compositionally biased region" description="Basic residues" evidence="7">
    <location>
        <begin position="601"/>
        <end position="622"/>
    </location>
</feature>
<feature type="compositionally biased region" description="Polar residues" evidence="7">
    <location>
        <begin position="675"/>
        <end position="694"/>
    </location>
</feature>
<sequence length="732" mass="81194">MVVGSAAHKIRITARLRPRINNEPEDDCIRIMRDEELRSASISVTNQRNQILTFPFSSCYGQDSSQEDIYNNDVKPLLDVLYDGVTVTIFAYGVTSSGKTHTMQGSSTQPGIIPRVMHEILHRPHPDPSKKLNFNVSYFEIYKDEVYDLLGDRETAPKLPVRENDAGQIFVANLSSLPVSTEQEFKNIYSKASKARSVGATNLNRASSRSHAILTIEVNIIDEERQKTLTGKLVLVDLAGSENNKLTGNDASRMAESAAINKSLSVLGQVVHALNQGASRIPYRNSKLTRILQDALGGTSVGLLIVNLAPGVKFRQDTLNTLNFAARTKNIENKPVVNERDHKPPPKPHFAAIQQAPQKMAAAVIPDSLASNGPALAGPSRVTVKPPSKSRTSMIPVAGGQTSKPPTPLPPIVEVQPQPMTLEMNEQIAALVRAEVAKELERQEREKLAREEETRRERAEEAEVERRLSLDVKPEPLQDGDIPMEAEASGSAHADQINDVLEDLLKHHRDLDNELRARLTELERKVKEDSDLDVAPTTASKKKTGRAYVSLARELSQKGRLDISLELYRKARTYVPNNTKLQERIIEMEWAVKNNKPLHPSPKRSKKSSRHTRPKRSSRTARQKPSLPCASAEASVECIKEEDGDENGVADDVSEDWRSRTRAGKRKRDPLKVEVTNSPQKASGSLKDQPQDDPSTPPKRARKGRPGHDAESDGDEWVPATSPRKVWSGRDQ</sequence>
<evidence type="ECO:0000256" key="4">
    <source>
        <dbReference type="PROSITE-ProRule" id="PRU00339"/>
    </source>
</evidence>
<proteinExistence type="inferred from homology"/>
<evidence type="ECO:0000313" key="9">
    <source>
        <dbReference type="EMBL" id="KAF9788450.1"/>
    </source>
</evidence>
<dbReference type="OrthoDB" id="3176171at2759"/>
<dbReference type="PROSITE" id="PS50067">
    <property type="entry name" value="KINESIN_MOTOR_2"/>
    <property type="match status" value="1"/>
</dbReference>
<feature type="compositionally biased region" description="Basic residues" evidence="7">
    <location>
        <begin position="660"/>
        <end position="669"/>
    </location>
</feature>
<dbReference type="GO" id="GO:0003777">
    <property type="term" value="F:microtubule motor activity"/>
    <property type="evidence" value="ECO:0007669"/>
    <property type="project" value="InterPro"/>
</dbReference>
<dbReference type="SUPFAM" id="SSF52540">
    <property type="entry name" value="P-loop containing nucleoside triphosphate hydrolases"/>
    <property type="match status" value="1"/>
</dbReference>
<feature type="coiled-coil region" evidence="6">
    <location>
        <begin position="431"/>
        <end position="465"/>
    </location>
</feature>
<dbReference type="GO" id="GO:0005524">
    <property type="term" value="F:ATP binding"/>
    <property type="evidence" value="ECO:0007669"/>
    <property type="project" value="UniProtKB-UniRule"/>
</dbReference>
<dbReference type="InterPro" id="IPR027417">
    <property type="entry name" value="P-loop_NTPase"/>
</dbReference>
<dbReference type="SMART" id="SM00129">
    <property type="entry name" value="KISc"/>
    <property type="match status" value="1"/>
</dbReference>
<gene>
    <name evidence="9" type="ORF">BJ322DRAFT_1048880</name>
</gene>
<dbReference type="InterPro" id="IPR036961">
    <property type="entry name" value="Kinesin_motor_dom_sf"/>
</dbReference>
<evidence type="ECO:0000256" key="6">
    <source>
        <dbReference type="SAM" id="Coils"/>
    </source>
</evidence>
<keyword evidence="6" id="KW-0175">Coiled coil</keyword>
<dbReference type="InterPro" id="IPR019734">
    <property type="entry name" value="TPR_rpt"/>
</dbReference>
<dbReference type="PROSITE" id="PS00411">
    <property type="entry name" value="KINESIN_MOTOR_1"/>
    <property type="match status" value="1"/>
</dbReference>
<evidence type="ECO:0000256" key="1">
    <source>
        <dbReference type="ARBA" id="ARBA00022741"/>
    </source>
</evidence>
<evidence type="ECO:0000259" key="8">
    <source>
        <dbReference type="PROSITE" id="PS50067"/>
    </source>
</evidence>
<feature type="binding site" evidence="3">
    <location>
        <begin position="93"/>
        <end position="100"/>
    </location>
    <ligand>
        <name>ATP</name>
        <dbReference type="ChEBI" id="CHEBI:30616"/>
    </ligand>
</feature>
<evidence type="ECO:0000256" key="7">
    <source>
        <dbReference type="SAM" id="MobiDB-lite"/>
    </source>
</evidence>
<feature type="region of interest" description="Disordered" evidence="7">
    <location>
        <begin position="372"/>
        <end position="410"/>
    </location>
</feature>
<dbReference type="PROSITE" id="PS50005">
    <property type="entry name" value="TPR"/>
    <property type="match status" value="1"/>
</dbReference>
<dbReference type="PANTHER" id="PTHR47969">
    <property type="entry name" value="CHROMOSOME-ASSOCIATED KINESIN KIF4A-RELATED"/>
    <property type="match status" value="1"/>
</dbReference>
<dbReference type="GO" id="GO:0008017">
    <property type="term" value="F:microtubule binding"/>
    <property type="evidence" value="ECO:0007669"/>
    <property type="project" value="InterPro"/>
</dbReference>
<evidence type="ECO:0000256" key="2">
    <source>
        <dbReference type="ARBA" id="ARBA00022840"/>
    </source>
</evidence>
<dbReference type="GO" id="GO:0016787">
    <property type="term" value="F:hydrolase activity"/>
    <property type="evidence" value="ECO:0007669"/>
    <property type="project" value="UniProtKB-KW"/>
</dbReference>
<feature type="repeat" description="TPR" evidence="4">
    <location>
        <begin position="545"/>
        <end position="578"/>
    </location>
</feature>
<dbReference type="EMBL" id="WIUZ02000004">
    <property type="protein sequence ID" value="KAF9788450.1"/>
    <property type="molecule type" value="Genomic_DNA"/>
</dbReference>
<dbReference type="Proteomes" id="UP000736335">
    <property type="component" value="Unassembled WGS sequence"/>
</dbReference>
<accession>A0A9P6L9U5</accession>
<reference evidence="9" key="1">
    <citation type="journal article" date="2020" name="Nat. Commun.">
        <title>Large-scale genome sequencing of mycorrhizal fungi provides insights into the early evolution of symbiotic traits.</title>
        <authorList>
            <person name="Miyauchi S."/>
            <person name="Kiss E."/>
            <person name="Kuo A."/>
            <person name="Drula E."/>
            <person name="Kohler A."/>
            <person name="Sanchez-Garcia M."/>
            <person name="Morin E."/>
            <person name="Andreopoulos B."/>
            <person name="Barry K.W."/>
            <person name="Bonito G."/>
            <person name="Buee M."/>
            <person name="Carver A."/>
            <person name="Chen C."/>
            <person name="Cichocki N."/>
            <person name="Clum A."/>
            <person name="Culley D."/>
            <person name="Crous P.W."/>
            <person name="Fauchery L."/>
            <person name="Girlanda M."/>
            <person name="Hayes R.D."/>
            <person name="Keri Z."/>
            <person name="LaButti K."/>
            <person name="Lipzen A."/>
            <person name="Lombard V."/>
            <person name="Magnuson J."/>
            <person name="Maillard F."/>
            <person name="Murat C."/>
            <person name="Nolan M."/>
            <person name="Ohm R.A."/>
            <person name="Pangilinan J."/>
            <person name="Pereira M.F."/>
            <person name="Perotto S."/>
            <person name="Peter M."/>
            <person name="Pfister S."/>
            <person name="Riley R."/>
            <person name="Sitrit Y."/>
            <person name="Stielow J.B."/>
            <person name="Szollosi G."/>
            <person name="Zifcakova L."/>
            <person name="Stursova M."/>
            <person name="Spatafora J.W."/>
            <person name="Tedersoo L."/>
            <person name="Vaario L.M."/>
            <person name="Yamada A."/>
            <person name="Yan M."/>
            <person name="Wang P."/>
            <person name="Xu J."/>
            <person name="Bruns T."/>
            <person name="Baldrian P."/>
            <person name="Vilgalys R."/>
            <person name="Dunand C."/>
            <person name="Henrissat B."/>
            <person name="Grigoriev I.V."/>
            <person name="Hibbett D."/>
            <person name="Nagy L.G."/>
            <person name="Martin F.M."/>
        </authorList>
    </citation>
    <scope>NUCLEOTIDE SEQUENCE</scope>
    <source>
        <strain evidence="9">UH-Tt-Lm1</strain>
    </source>
</reference>
<dbReference type="InterPro" id="IPR027640">
    <property type="entry name" value="Kinesin-like_fam"/>
</dbReference>
<evidence type="ECO:0000256" key="3">
    <source>
        <dbReference type="PROSITE-ProRule" id="PRU00283"/>
    </source>
</evidence>
<organism evidence="9 10">
    <name type="scientific">Thelephora terrestris</name>
    <dbReference type="NCBI Taxonomy" id="56493"/>
    <lineage>
        <taxon>Eukaryota</taxon>
        <taxon>Fungi</taxon>
        <taxon>Dikarya</taxon>
        <taxon>Basidiomycota</taxon>
        <taxon>Agaricomycotina</taxon>
        <taxon>Agaricomycetes</taxon>
        <taxon>Thelephorales</taxon>
        <taxon>Thelephoraceae</taxon>
        <taxon>Thelephora</taxon>
    </lineage>
</organism>
<protein>
    <recommendedName>
        <fullName evidence="5">Kinesin-like protein</fullName>
    </recommendedName>
</protein>
<dbReference type="GO" id="GO:0007052">
    <property type="term" value="P:mitotic spindle organization"/>
    <property type="evidence" value="ECO:0007669"/>
    <property type="project" value="TreeGrafter"/>
</dbReference>
<keyword evidence="9" id="KW-0378">Hydrolase</keyword>
<comment type="similarity">
    <text evidence="3 5">Belongs to the TRAFAC class myosin-kinesin ATPase superfamily. Kinesin family.</text>
</comment>
<dbReference type="GO" id="GO:0051231">
    <property type="term" value="P:spindle elongation"/>
    <property type="evidence" value="ECO:0007669"/>
    <property type="project" value="TreeGrafter"/>
</dbReference>
<dbReference type="PRINTS" id="PR00380">
    <property type="entry name" value="KINESINHEAVY"/>
</dbReference>
<reference evidence="9" key="2">
    <citation type="submission" date="2020-11" db="EMBL/GenBank/DDBJ databases">
        <authorList>
            <consortium name="DOE Joint Genome Institute"/>
            <person name="Kuo A."/>
            <person name="Miyauchi S."/>
            <person name="Kiss E."/>
            <person name="Drula E."/>
            <person name="Kohler A."/>
            <person name="Sanchez-Garcia M."/>
            <person name="Andreopoulos B."/>
            <person name="Barry K.W."/>
            <person name="Bonito G."/>
            <person name="Buee M."/>
            <person name="Carver A."/>
            <person name="Chen C."/>
            <person name="Cichocki N."/>
            <person name="Clum A."/>
            <person name="Culley D."/>
            <person name="Crous P.W."/>
            <person name="Fauchery L."/>
            <person name="Girlanda M."/>
            <person name="Hayes R."/>
            <person name="Keri Z."/>
            <person name="Labutti K."/>
            <person name="Lipzen A."/>
            <person name="Lombard V."/>
            <person name="Magnuson J."/>
            <person name="Maillard F."/>
            <person name="Morin E."/>
            <person name="Murat C."/>
            <person name="Nolan M."/>
            <person name="Ohm R."/>
            <person name="Pangilinan J."/>
            <person name="Pereira M."/>
            <person name="Perotto S."/>
            <person name="Peter M."/>
            <person name="Riley R."/>
            <person name="Sitrit Y."/>
            <person name="Stielow B."/>
            <person name="Szollosi G."/>
            <person name="Zifcakova L."/>
            <person name="Stursova M."/>
            <person name="Spatafora J.W."/>
            <person name="Tedersoo L."/>
            <person name="Vaario L.-M."/>
            <person name="Yamada A."/>
            <person name="Yan M."/>
            <person name="Wang P."/>
            <person name="Xu J."/>
            <person name="Bruns T."/>
            <person name="Baldrian P."/>
            <person name="Vilgalys R."/>
            <person name="Henrissat B."/>
            <person name="Grigoriev I.V."/>
            <person name="Hibbett D."/>
            <person name="Nagy L.G."/>
            <person name="Martin F.M."/>
        </authorList>
    </citation>
    <scope>NUCLEOTIDE SEQUENCE</scope>
    <source>
        <strain evidence="9">UH-Tt-Lm1</strain>
    </source>
</reference>
<keyword evidence="3 5" id="KW-0505">Motor protein</keyword>
<evidence type="ECO:0000313" key="10">
    <source>
        <dbReference type="Proteomes" id="UP000736335"/>
    </source>
</evidence>
<keyword evidence="4" id="KW-0802">TPR repeat</keyword>
<dbReference type="GO" id="GO:0005874">
    <property type="term" value="C:microtubule"/>
    <property type="evidence" value="ECO:0007669"/>
    <property type="project" value="UniProtKB-KW"/>
</dbReference>
<feature type="region of interest" description="Disordered" evidence="7">
    <location>
        <begin position="594"/>
        <end position="732"/>
    </location>
</feature>
<dbReference type="Gene3D" id="3.40.850.10">
    <property type="entry name" value="Kinesin motor domain"/>
    <property type="match status" value="1"/>
</dbReference>
<feature type="domain" description="Kinesin motor" evidence="8">
    <location>
        <begin position="9"/>
        <end position="331"/>
    </location>
</feature>
<keyword evidence="5" id="KW-0493">Microtubule</keyword>
<dbReference type="GO" id="GO:0007018">
    <property type="term" value="P:microtubule-based movement"/>
    <property type="evidence" value="ECO:0007669"/>
    <property type="project" value="InterPro"/>
</dbReference>
<keyword evidence="2 3" id="KW-0067">ATP-binding</keyword>
<keyword evidence="10" id="KW-1185">Reference proteome</keyword>
<evidence type="ECO:0000256" key="5">
    <source>
        <dbReference type="RuleBase" id="RU000394"/>
    </source>
</evidence>
<feature type="coiled-coil region" evidence="6">
    <location>
        <begin position="494"/>
        <end position="525"/>
    </location>
</feature>
<dbReference type="GO" id="GO:0005875">
    <property type="term" value="C:microtubule associated complex"/>
    <property type="evidence" value="ECO:0007669"/>
    <property type="project" value="TreeGrafter"/>
</dbReference>
<name>A0A9P6L9U5_9AGAM</name>
<dbReference type="AlphaFoldDB" id="A0A9P6L9U5"/>